<dbReference type="CDD" id="cd03257">
    <property type="entry name" value="ABC_NikE_OppD_transporters"/>
    <property type="match status" value="1"/>
</dbReference>
<dbReference type="RefSeq" id="WP_092889386.1">
    <property type="nucleotide sequence ID" value="NZ_FOOQ01000001.1"/>
</dbReference>
<dbReference type="InterPro" id="IPR050319">
    <property type="entry name" value="ABC_transp_ATP-bind"/>
</dbReference>
<dbReference type="GO" id="GO:0016887">
    <property type="term" value="F:ATP hydrolysis activity"/>
    <property type="evidence" value="ECO:0007669"/>
    <property type="project" value="InterPro"/>
</dbReference>
<feature type="domain" description="ABC transporter" evidence="5">
    <location>
        <begin position="18"/>
        <end position="258"/>
    </location>
</feature>
<keyword evidence="7" id="KW-1185">Reference proteome</keyword>
<dbReference type="PANTHER" id="PTHR43776:SF7">
    <property type="entry name" value="D,D-DIPEPTIDE TRANSPORT ATP-BINDING PROTEIN DDPF-RELATED"/>
    <property type="match status" value="1"/>
</dbReference>
<dbReference type="InterPro" id="IPR017871">
    <property type="entry name" value="ABC_transporter-like_CS"/>
</dbReference>
<dbReference type="FunFam" id="3.40.50.300:FF:000016">
    <property type="entry name" value="Oligopeptide ABC transporter ATP-binding component"/>
    <property type="match status" value="1"/>
</dbReference>
<dbReference type="GO" id="GO:0055085">
    <property type="term" value="P:transmembrane transport"/>
    <property type="evidence" value="ECO:0007669"/>
    <property type="project" value="UniProtKB-ARBA"/>
</dbReference>
<sequence length="414" mass="45286">MSDGDPLLDVRGLEKHYPLTEGILKRDVGRVRAVDGISFTVGRGETVGLVGESGCGKSTAARTLLGLEPPTGGRVLFEGRDIAAFDDRETKRFRREAQMMFQDSAASFDPRMSVGESVAEPLRIHGMRDRDRRRRIVSDLIERVGLSATDADRYPHEFSGGQRQRIGLARALVLNPSLLVADEPVSALDVSVRAEILSLIESVQEAFGLGLLCISHDLSVVREICDRVAVMYLGEIVELAETDDLFENPRHPYTRALLSSIPVPDPTKRGGGVELAGDVPSPANPPTGCRFHTRCPEVIPPDGYDLERSEWRAVMDLRVRLDRSEFDPDADGRELRDEFEIPETLSDSRAERILSEALATLAAGNRLAARDALADAFETVCESDAPELVRTSSGDAACHLVDEAETESPPSNDD</sequence>
<dbReference type="InterPro" id="IPR003439">
    <property type="entry name" value="ABC_transporter-like_ATP-bd"/>
</dbReference>
<evidence type="ECO:0000256" key="1">
    <source>
        <dbReference type="ARBA" id="ARBA00005417"/>
    </source>
</evidence>
<dbReference type="STRING" id="553467.SAMN04488063_1049"/>
<keyword evidence="2" id="KW-0813">Transport</keyword>
<dbReference type="PANTHER" id="PTHR43776">
    <property type="entry name" value="TRANSPORT ATP-BINDING PROTEIN"/>
    <property type="match status" value="1"/>
</dbReference>
<dbReference type="SMART" id="SM00382">
    <property type="entry name" value="AAA"/>
    <property type="match status" value="1"/>
</dbReference>
<comment type="similarity">
    <text evidence="1">Belongs to the ABC transporter superfamily.</text>
</comment>
<dbReference type="Proteomes" id="UP000198876">
    <property type="component" value="Unassembled WGS sequence"/>
</dbReference>
<dbReference type="PROSITE" id="PS00211">
    <property type="entry name" value="ABC_TRANSPORTER_1"/>
    <property type="match status" value="1"/>
</dbReference>
<dbReference type="AlphaFoldDB" id="A0A1I2N512"/>
<evidence type="ECO:0000256" key="3">
    <source>
        <dbReference type="ARBA" id="ARBA00022741"/>
    </source>
</evidence>
<dbReference type="InterPro" id="IPR027417">
    <property type="entry name" value="P-loop_NTPase"/>
</dbReference>
<dbReference type="GO" id="GO:0005524">
    <property type="term" value="F:ATP binding"/>
    <property type="evidence" value="ECO:0007669"/>
    <property type="project" value="UniProtKB-KW"/>
</dbReference>
<evidence type="ECO:0000256" key="4">
    <source>
        <dbReference type="ARBA" id="ARBA00022840"/>
    </source>
</evidence>
<name>A0A1I2N512_9EURY</name>
<protein>
    <submittedName>
        <fullName evidence="6">Peptide/nickel transport system ATP-binding protein</fullName>
    </submittedName>
</protein>
<dbReference type="Gene3D" id="3.40.50.300">
    <property type="entry name" value="P-loop containing nucleotide triphosphate hydrolases"/>
    <property type="match status" value="1"/>
</dbReference>
<accession>A0A1I2N512</accession>
<evidence type="ECO:0000259" key="5">
    <source>
        <dbReference type="PROSITE" id="PS50893"/>
    </source>
</evidence>
<evidence type="ECO:0000256" key="2">
    <source>
        <dbReference type="ARBA" id="ARBA00022448"/>
    </source>
</evidence>
<dbReference type="GO" id="GO:0015833">
    <property type="term" value="P:peptide transport"/>
    <property type="evidence" value="ECO:0007669"/>
    <property type="project" value="InterPro"/>
</dbReference>
<proteinExistence type="inferred from homology"/>
<dbReference type="SUPFAM" id="SSF52540">
    <property type="entry name" value="P-loop containing nucleoside triphosphate hydrolases"/>
    <property type="match status" value="1"/>
</dbReference>
<evidence type="ECO:0000313" key="7">
    <source>
        <dbReference type="Proteomes" id="UP000198876"/>
    </source>
</evidence>
<dbReference type="PROSITE" id="PS50893">
    <property type="entry name" value="ABC_TRANSPORTER_2"/>
    <property type="match status" value="1"/>
</dbReference>
<dbReference type="Pfam" id="PF08352">
    <property type="entry name" value="oligo_HPY"/>
    <property type="match status" value="1"/>
</dbReference>
<keyword evidence="4 6" id="KW-0067">ATP-binding</keyword>
<organism evidence="6 7">
    <name type="scientific">Halopelagius inordinatus</name>
    <dbReference type="NCBI Taxonomy" id="553467"/>
    <lineage>
        <taxon>Archaea</taxon>
        <taxon>Methanobacteriati</taxon>
        <taxon>Methanobacteriota</taxon>
        <taxon>Stenosarchaea group</taxon>
        <taxon>Halobacteria</taxon>
        <taxon>Halobacteriales</taxon>
        <taxon>Haloferacaceae</taxon>
    </lineage>
</organism>
<dbReference type="InterPro" id="IPR003593">
    <property type="entry name" value="AAA+_ATPase"/>
</dbReference>
<reference evidence="7" key="1">
    <citation type="submission" date="2016-10" db="EMBL/GenBank/DDBJ databases">
        <authorList>
            <person name="Varghese N."/>
            <person name="Submissions S."/>
        </authorList>
    </citation>
    <scope>NUCLEOTIDE SEQUENCE [LARGE SCALE GENOMIC DNA]</scope>
    <source>
        <strain evidence="7">CGMCC 1.7739</strain>
    </source>
</reference>
<gene>
    <name evidence="6" type="ORF">SAMN04488063_1049</name>
</gene>
<dbReference type="OrthoDB" id="18209at2157"/>
<keyword evidence="3" id="KW-0547">Nucleotide-binding</keyword>
<dbReference type="Pfam" id="PF00005">
    <property type="entry name" value="ABC_tran"/>
    <property type="match status" value="1"/>
</dbReference>
<evidence type="ECO:0000313" key="6">
    <source>
        <dbReference type="EMBL" id="SFF98995.1"/>
    </source>
</evidence>
<dbReference type="EMBL" id="FOOQ01000001">
    <property type="protein sequence ID" value="SFF98995.1"/>
    <property type="molecule type" value="Genomic_DNA"/>
</dbReference>
<dbReference type="NCBIfam" id="TIGR01727">
    <property type="entry name" value="oligo_HPY"/>
    <property type="match status" value="1"/>
</dbReference>
<dbReference type="InterPro" id="IPR013563">
    <property type="entry name" value="Oligopep_ABC_C"/>
</dbReference>